<evidence type="ECO:0000259" key="6">
    <source>
        <dbReference type="Pfam" id="PF08281"/>
    </source>
</evidence>
<dbReference type="PANTHER" id="PTHR43133">
    <property type="entry name" value="RNA POLYMERASE ECF-TYPE SIGMA FACTO"/>
    <property type="match status" value="1"/>
</dbReference>
<dbReference type="GO" id="GO:0016987">
    <property type="term" value="F:sigma factor activity"/>
    <property type="evidence" value="ECO:0007669"/>
    <property type="project" value="UniProtKB-KW"/>
</dbReference>
<dbReference type="RefSeq" id="WP_089832719.1">
    <property type="nucleotide sequence ID" value="NZ_FNBN01000003.1"/>
</dbReference>
<evidence type="ECO:0000256" key="1">
    <source>
        <dbReference type="ARBA" id="ARBA00010641"/>
    </source>
</evidence>
<dbReference type="NCBIfam" id="TIGR02937">
    <property type="entry name" value="sigma70-ECF"/>
    <property type="match status" value="1"/>
</dbReference>
<keyword evidence="3" id="KW-0731">Sigma factor</keyword>
<evidence type="ECO:0000256" key="4">
    <source>
        <dbReference type="ARBA" id="ARBA00023163"/>
    </source>
</evidence>
<evidence type="ECO:0000256" key="3">
    <source>
        <dbReference type="ARBA" id="ARBA00023082"/>
    </source>
</evidence>
<dbReference type="InterPro" id="IPR039425">
    <property type="entry name" value="RNA_pol_sigma-70-like"/>
</dbReference>
<feature type="domain" description="RNA polymerase sigma-70 region 2" evidence="5">
    <location>
        <begin position="31"/>
        <end position="93"/>
    </location>
</feature>
<protein>
    <submittedName>
        <fullName evidence="7">RNA polymerase sigma factor, sigma-70 family</fullName>
    </submittedName>
</protein>
<dbReference type="Proteomes" id="UP000199045">
    <property type="component" value="Unassembled WGS sequence"/>
</dbReference>
<reference evidence="7 8" key="1">
    <citation type="submission" date="2016-10" db="EMBL/GenBank/DDBJ databases">
        <authorList>
            <person name="de Groot N.N."/>
        </authorList>
    </citation>
    <scope>NUCLEOTIDE SEQUENCE [LARGE SCALE GENOMIC DNA]</scope>
    <source>
        <strain evidence="7 8">DSM 527</strain>
    </source>
</reference>
<dbReference type="PANTHER" id="PTHR43133:SF46">
    <property type="entry name" value="RNA POLYMERASE SIGMA-70 FACTOR ECF SUBFAMILY"/>
    <property type="match status" value="1"/>
</dbReference>
<dbReference type="InterPro" id="IPR013325">
    <property type="entry name" value="RNA_pol_sigma_r2"/>
</dbReference>
<evidence type="ECO:0000313" key="8">
    <source>
        <dbReference type="Proteomes" id="UP000199045"/>
    </source>
</evidence>
<evidence type="ECO:0000259" key="5">
    <source>
        <dbReference type="Pfam" id="PF04542"/>
    </source>
</evidence>
<dbReference type="InterPro" id="IPR007627">
    <property type="entry name" value="RNA_pol_sigma70_r2"/>
</dbReference>
<accession>A0A1G7R2R4</accession>
<dbReference type="SUPFAM" id="SSF88659">
    <property type="entry name" value="Sigma3 and sigma4 domains of RNA polymerase sigma factors"/>
    <property type="match status" value="1"/>
</dbReference>
<dbReference type="InterPro" id="IPR036388">
    <property type="entry name" value="WH-like_DNA-bd_sf"/>
</dbReference>
<dbReference type="Pfam" id="PF04542">
    <property type="entry name" value="Sigma70_r2"/>
    <property type="match status" value="1"/>
</dbReference>
<name>A0A1G7R2R4_CHIFI</name>
<gene>
    <name evidence="7" type="ORF">SAMN04488121_103292</name>
</gene>
<dbReference type="InterPro" id="IPR013324">
    <property type="entry name" value="RNA_pol_sigma_r3/r4-like"/>
</dbReference>
<dbReference type="Gene3D" id="1.10.1740.10">
    <property type="match status" value="1"/>
</dbReference>
<dbReference type="GO" id="GO:0006352">
    <property type="term" value="P:DNA-templated transcription initiation"/>
    <property type="evidence" value="ECO:0007669"/>
    <property type="project" value="InterPro"/>
</dbReference>
<dbReference type="OrthoDB" id="654544at2"/>
<dbReference type="InterPro" id="IPR013249">
    <property type="entry name" value="RNA_pol_sigma70_r4_t2"/>
</dbReference>
<dbReference type="SUPFAM" id="SSF88946">
    <property type="entry name" value="Sigma2 domain of RNA polymerase sigma factors"/>
    <property type="match status" value="1"/>
</dbReference>
<dbReference type="InterPro" id="IPR014284">
    <property type="entry name" value="RNA_pol_sigma-70_dom"/>
</dbReference>
<keyword evidence="4" id="KW-0804">Transcription</keyword>
<dbReference type="Gene3D" id="1.10.10.10">
    <property type="entry name" value="Winged helix-like DNA-binding domain superfamily/Winged helix DNA-binding domain"/>
    <property type="match status" value="1"/>
</dbReference>
<feature type="domain" description="RNA polymerase sigma factor 70 region 4 type 2" evidence="6">
    <location>
        <begin position="122"/>
        <end position="174"/>
    </location>
</feature>
<sequence>MRDETSYLPDTLLQGLIKGDEQALKDVMDIYRDKLLLKAYHLLGDLDESGDAVQEVFIKLWSVRSKLQADTVLDKYLTTLIRNHCCSLLRKRKVLQTRKEKFSYGLPSYSFVKPMESRELAQQLSTAFSTLTDRQRAIFDSVYLEGKSHLEIVKELQIEPQTVKNTISTVLKKLRSNLEFWVK</sequence>
<dbReference type="GO" id="GO:0003677">
    <property type="term" value="F:DNA binding"/>
    <property type="evidence" value="ECO:0007669"/>
    <property type="project" value="InterPro"/>
</dbReference>
<keyword evidence="2" id="KW-0805">Transcription regulation</keyword>
<dbReference type="STRING" id="104663.SAMN04488121_103292"/>
<dbReference type="EMBL" id="FNBN01000003">
    <property type="protein sequence ID" value="SDG05052.1"/>
    <property type="molecule type" value="Genomic_DNA"/>
</dbReference>
<comment type="similarity">
    <text evidence="1">Belongs to the sigma-70 factor family. ECF subfamily.</text>
</comment>
<dbReference type="Pfam" id="PF08281">
    <property type="entry name" value="Sigma70_r4_2"/>
    <property type="match status" value="1"/>
</dbReference>
<evidence type="ECO:0000256" key="2">
    <source>
        <dbReference type="ARBA" id="ARBA00023015"/>
    </source>
</evidence>
<proteinExistence type="inferred from homology"/>
<evidence type="ECO:0000313" key="7">
    <source>
        <dbReference type="EMBL" id="SDG05052.1"/>
    </source>
</evidence>
<dbReference type="AlphaFoldDB" id="A0A1G7R2R4"/>
<organism evidence="7 8">
    <name type="scientific">Chitinophaga filiformis</name>
    <name type="common">Myxococcus filiformis</name>
    <name type="synonym">Flexibacter filiformis</name>
    <dbReference type="NCBI Taxonomy" id="104663"/>
    <lineage>
        <taxon>Bacteria</taxon>
        <taxon>Pseudomonadati</taxon>
        <taxon>Bacteroidota</taxon>
        <taxon>Chitinophagia</taxon>
        <taxon>Chitinophagales</taxon>
        <taxon>Chitinophagaceae</taxon>
        <taxon>Chitinophaga</taxon>
    </lineage>
</organism>